<comment type="caution">
    <text evidence="4">The sequence shown here is derived from an EMBL/GenBank/DDBJ whole genome shotgun (WGS) entry which is preliminary data.</text>
</comment>
<dbReference type="InterPro" id="IPR027417">
    <property type="entry name" value="P-loop_NTPase"/>
</dbReference>
<evidence type="ECO:0000256" key="2">
    <source>
        <dbReference type="SAM" id="Coils"/>
    </source>
</evidence>
<evidence type="ECO:0000259" key="3">
    <source>
        <dbReference type="Pfam" id="PF04548"/>
    </source>
</evidence>
<dbReference type="AlphaFoldDB" id="A0A8J4PQ01"/>
<keyword evidence="5" id="KW-1185">Reference proteome</keyword>
<dbReference type="SUPFAM" id="SSF52540">
    <property type="entry name" value="P-loop containing nucleoside triphosphate hydrolases"/>
    <property type="match status" value="1"/>
</dbReference>
<evidence type="ECO:0000313" key="5">
    <source>
        <dbReference type="Proteomes" id="UP000695562"/>
    </source>
</evidence>
<keyword evidence="1" id="KW-0547">Nucleotide-binding</keyword>
<dbReference type="InterPro" id="IPR006703">
    <property type="entry name" value="G_AIG1"/>
</dbReference>
<dbReference type="GO" id="GO:0005525">
    <property type="term" value="F:GTP binding"/>
    <property type="evidence" value="ECO:0007669"/>
    <property type="project" value="InterPro"/>
</dbReference>
<protein>
    <recommendedName>
        <fullName evidence="3">AIG1-type G domain-containing protein</fullName>
    </recommendedName>
</protein>
<dbReference type="Pfam" id="PF04548">
    <property type="entry name" value="AIG1"/>
    <property type="match status" value="1"/>
</dbReference>
<dbReference type="EMBL" id="AJWJ01000333">
    <property type="protein sequence ID" value="KAF2071853.1"/>
    <property type="molecule type" value="Genomic_DNA"/>
</dbReference>
<keyword evidence="2" id="KW-0175">Coiled coil</keyword>
<accession>A0A8J4PQ01</accession>
<organism evidence="4 5">
    <name type="scientific">Polysphondylium violaceum</name>
    <dbReference type="NCBI Taxonomy" id="133409"/>
    <lineage>
        <taxon>Eukaryota</taxon>
        <taxon>Amoebozoa</taxon>
        <taxon>Evosea</taxon>
        <taxon>Eumycetozoa</taxon>
        <taxon>Dictyostelia</taxon>
        <taxon>Dictyosteliales</taxon>
        <taxon>Dictyosteliaceae</taxon>
        <taxon>Polysphondylium</taxon>
    </lineage>
</organism>
<feature type="domain" description="AIG1-type G" evidence="3">
    <location>
        <begin position="8"/>
        <end position="140"/>
    </location>
</feature>
<feature type="coiled-coil region" evidence="2">
    <location>
        <begin position="216"/>
        <end position="274"/>
    </location>
</feature>
<reference evidence="4" key="1">
    <citation type="submission" date="2020-01" db="EMBL/GenBank/DDBJ databases">
        <title>Development of genomics and gene disruption for Polysphondylium violaceum indicates a role for the polyketide synthase stlB in stalk morphogenesis.</title>
        <authorList>
            <person name="Narita B."/>
            <person name="Kawabe Y."/>
            <person name="Kin K."/>
            <person name="Saito T."/>
            <person name="Gibbs R."/>
            <person name="Kuspa A."/>
            <person name="Muzny D."/>
            <person name="Queller D."/>
            <person name="Richards S."/>
            <person name="Strassman J."/>
            <person name="Sucgang R."/>
            <person name="Worley K."/>
            <person name="Schaap P."/>
        </authorList>
    </citation>
    <scope>NUCLEOTIDE SEQUENCE</scope>
    <source>
        <strain evidence="4">QSvi11</strain>
    </source>
</reference>
<evidence type="ECO:0000256" key="1">
    <source>
        <dbReference type="ARBA" id="ARBA00022741"/>
    </source>
</evidence>
<proteinExistence type="predicted"/>
<name>A0A8J4PQ01_9MYCE</name>
<dbReference type="Proteomes" id="UP000695562">
    <property type="component" value="Unassembled WGS sequence"/>
</dbReference>
<gene>
    <name evidence="4" type="ORF">CYY_006845</name>
</gene>
<evidence type="ECO:0000313" key="4">
    <source>
        <dbReference type="EMBL" id="KAF2071853.1"/>
    </source>
</evidence>
<sequence length="293" mass="33983">MENLKTITVLLIGKKNSGKSTLGNEILNSEYFLESHLDFKENIKKEHQKEEIIIDQVRYVIVEVNGLGNPELGDQDMINIFSNACYQVPNGFNQIFYTTSEIIDETEEKHFNCISNFIFGSTDLFQHITLVRTKFPDFENRKHCEADLELCLGKSNLCFWNFIKGSNKVIHVNTPSIYQDDFNENITGPLLRSHLLENCQDIFKPKELDDFNGLLIKNQTNKIDEIQNQLKELKEKLLCLTLEIKQEGEKHFQLKQENQKLQELNDELSSSIQNKLDLTLDLNLNQFLDIPPV</sequence>
<dbReference type="Gene3D" id="3.40.50.300">
    <property type="entry name" value="P-loop containing nucleotide triphosphate hydrolases"/>
    <property type="match status" value="1"/>
</dbReference>
<dbReference type="OrthoDB" id="8954335at2759"/>